<reference evidence="3 4" key="1">
    <citation type="journal article" date="2019" name="Nat. Med.">
        <title>A library of human gut bacterial isolates paired with longitudinal multiomics data enables mechanistic microbiome research.</title>
        <authorList>
            <person name="Poyet M."/>
            <person name="Groussin M."/>
            <person name="Gibbons S.M."/>
            <person name="Avila-Pacheco J."/>
            <person name="Jiang X."/>
            <person name="Kearney S.M."/>
            <person name="Perrotta A.R."/>
            <person name="Berdy B."/>
            <person name="Zhao S."/>
            <person name="Lieberman T.D."/>
            <person name="Swanson P.K."/>
            <person name="Smith M."/>
            <person name="Roesemann S."/>
            <person name="Alexander J.E."/>
            <person name="Rich S.A."/>
            <person name="Livny J."/>
            <person name="Vlamakis H."/>
            <person name="Clish C."/>
            <person name="Bullock K."/>
            <person name="Deik A."/>
            <person name="Scott J."/>
            <person name="Pierce K.A."/>
            <person name="Xavier R.J."/>
            <person name="Alm E.J."/>
        </authorList>
    </citation>
    <scope>NUCLEOTIDE SEQUENCE [LARGE SCALE GENOMIC DNA]</scope>
    <source>
        <strain evidence="3 4">BIOML-A111</strain>
    </source>
</reference>
<protein>
    <recommendedName>
        <fullName evidence="5">Hybrid sensor histidine kinase/response regulator</fullName>
    </recommendedName>
</protein>
<organism evidence="3 4">
    <name type="scientific">Phocaeicola vulgatus</name>
    <name type="common">Bacteroides vulgatus</name>
    <dbReference type="NCBI Taxonomy" id="821"/>
    <lineage>
        <taxon>Bacteria</taxon>
        <taxon>Pseudomonadati</taxon>
        <taxon>Bacteroidota</taxon>
        <taxon>Bacteroidia</taxon>
        <taxon>Bacteroidales</taxon>
        <taxon>Bacteroidaceae</taxon>
        <taxon>Phocaeicola</taxon>
    </lineage>
</organism>
<dbReference type="Proteomes" id="UP000437431">
    <property type="component" value="Unassembled WGS sequence"/>
</dbReference>
<feature type="chain" id="PRO_5029538811" description="Hybrid sensor histidine kinase/response regulator" evidence="2">
    <location>
        <begin position="19"/>
        <end position="533"/>
    </location>
</feature>
<dbReference type="Gene3D" id="2.130.10.10">
    <property type="entry name" value="YVTN repeat-like/Quinoprotein amine dehydrogenase"/>
    <property type="match status" value="2"/>
</dbReference>
<sequence length="533" mass="59214">MKTIAIFLALMLPMTMSAQNYEAYHVNTKDNLSDNYVCDFAQDEQGVMWFATLRGVFRYDGYTFRRVRLDTEQHSMGRVNNLQQEGAQITALLSNGTTIAINTQTLLATTVYAPPAPLHPNRTKGYNVYDNQNRGMRFDANNGMLMYPEISTGKVVPIPVYSGMNGINVNKRLTVITARDGKAWIATYGNGLFLYDPQTGNISHFRHEAGKVSLLRSNYLVTAFEDRDGNIWLSEEYMGATCIRQSRLLARFIYFDNEHLQDRVNSIRLVKRLSRDRLIIANGVNQWRIVDNRLAVISQGKAPDDVIDALMDSQNHVWMATREAGILLDGKPVISPEQIGRVNALHFAPDGRLWLFSLRNGIFAYDLQTRKLERQINGGNRQQKNMELNGAVMGDNGRVMAAMNDTMALLVRRNGSLAAALAEKGEVSIIEDDSGRLWKGTSSGVVVDNGTESRNITLSKNSLSNACQENGIAIVGDSLLLGTRYGMAMLPLSLTSATQVAGESEHPCVMTSILVNGRGHTAERRAAIALQRE</sequence>
<evidence type="ECO:0000256" key="2">
    <source>
        <dbReference type="SAM" id="SignalP"/>
    </source>
</evidence>
<proteinExistence type="predicted"/>
<gene>
    <name evidence="3" type="ORF">GAY79_07910</name>
</gene>
<comment type="caution">
    <text evidence="3">The sequence shown here is derived from an EMBL/GenBank/DDBJ whole genome shotgun (WGS) entry which is preliminary data.</text>
</comment>
<dbReference type="AlphaFoldDB" id="A0A7J5RK15"/>
<dbReference type="PANTHER" id="PTHR43547">
    <property type="entry name" value="TWO-COMPONENT HISTIDINE KINASE"/>
    <property type="match status" value="1"/>
</dbReference>
<evidence type="ECO:0008006" key="5">
    <source>
        <dbReference type="Google" id="ProtNLM"/>
    </source>
</evidence>
<evidence type="ECO:0000313" key="3">
    <source>
        <dbReference type="EMBL" id="KAB6561520.1"/>
    </source>
</evidence>
<evidence type="ECO:0000313" key="4">
    <source>
        <dbReference type="Proteomes" id="UP000437431"/>
    </source>
</evidence>
<dbReference type="InterPro" id="IPR015943">
    <property type="entry name" value="WD40/YVTN_repeat-like_dom_sf"/>
</dbReference>
<dbReference type="GO" id="GO:0000155">
    <property type="term" value="F:phosphorelay sensor kinase activity"/>
    <property type="evidence" value="ECO:0007669"/>
    <property type="project" value="TreeGrafter"/>
</dbReference>
<dbReference type="PANTHER" id="PTHR43547:SF2">
    <property type="entry name" value="HYBRID SIGNAL TRANSDUCTION HISTIDINE KINASE C"/>
    <property type="match status" value="1"/>
</dbReference>
<feature type="signal peptide" evidence="2">
    <location>
        <begin position="1"/>
        <end position="18"/>
    </location>
</feature>
<accession>A0A7J5RK15</accession>
<name>A0A7J5RK15_PHOVU</name>
<dbReference type="Pfam" id="PF07494">
    <property type="entry name" value="Reg_prop"/>
    <property type="match status" value="1"/>
</dbReference>
<dbReference type="InterPro" id="IPR011110">
    <property type="entry name" value="Reg_prop"/>
</dbReference>
<dbReference type="EMBL" id="WDAY01000014">
    <property type="protein sequence ID" value="KAB6561520.1"/>
    <property type="molecule type" value="Genomic_DNA"/>
</dbReference>
<dbReference type="SUPFAM" id="SSF63829">
    <property type="entry name" value="Calcium-dependent phosphotriesterase"/>
    <property type="match status" value="1"/>
</dbReference>
<keyword evidence="1" id="KW-0597">Phosphoprotein</keyword>
<keyword evidence="2" id="KW-0732">Signal</keyword>
<evidence type="ECO:0000256" key="1">
    <source>
        <dbReference type="ARBA" id="ARBA00022553"/>
    </source>
</evidence>